<evidence type="ECO:0008006" key="3">
    <source>
        <dbReference type="Google" id="ProtNLM"/>
    </source>
</evidence>
<proteinExistence type="predicted"/>
<dbReference type="KEGG" id="msv:Mesil_2468"/>
<evidence type="ECO:0000313" key="1">
    <source>
        <dbReference type="EMBL" id="ADH64321.1"/>
    </source>
</evidence>
<sequence length="70" mass="7996">MPVYVYLGLESGNYYEFRQGFHDEPLSKHPESGEPLKRVIQAPAIAFKGSGWYVTDSRPKDNKSSESHEH</sequence>
<evidence type="ECO:0000313" key="2">
    <source>
        <dbReference type="Proteomes" id="UP000001916"/>
    </source>
</evidence>
<dbReference type="RefSeq" id="WP_013158863.1">
    <property type="nucleotide sequence ID" value="NC_014212.1"/>
</dbReference>
<dbReference type="AlphaFoldDB" id="D7BAU7"/>
<protein>
    <recommendedName>
        <fullName evidence="3">Regulatory protein, FmdB family</fullName>
    </recommendedName>
</protein>
<dbReference type="EMBL" id="CP002042">
    <property type="protein sequence ID" value="ADH64321.1"/>
    <property type="molecule type" value="Genomic_DNA"/>
</dbReference>
<keyword evidence="2" id="KW-1185">Reference proteome</keyword>
<accession>D7BAU7</accession>
<dbReference type="OrthoDB" id="9813321at2"/>
<dbReference type="eggNOG" id="COG2331">
    <property type="taxonomic scope" value="Bacteria"/>
</dbReference>
<dbReference type="STRING" id="526227.Mesil_2468"/>
<dbReference type="Proteomes" id="UP000001916">
    <property type="component" value="Chromosome"/>
</dbReference>
<gene>
    <name evidence="1" type="ordered locus">Mesil_2468</name>
</gene>
<dbReference type="HOGENOM" id="CLU_136025_3_2_0"/>
<organism evidence="1 2">
    <name type="scientific">Allomeiothermus silvanus (strain ATCC 700542 / DSM 9946 / NBRC 106475 / NCIMB 13440 / VI-R2)</name>
    <name type="common">Thermus silvanus</name>
    <dbReference type="NCBI Taxonomy" id="526227"/>
    <lineage>
        <taxon>Bacteria</taxon>
        <taxon>Thermotogati</taxon>
        <taxon>Deinococcota</taxon>
        <taxon>Deinococci</taxon>
        <taxon>Thermales</taxon>
        <taxon>Thermaceae</taxon>
        <taxon>Allomeiothermus</taxon>
    </lineage>
</organism>
<dbReference type="PANTHER" id="PTHR34404:SF2">
    <property type="entry name" value="CONSERVED SERINE RICH PROTEIN"/>
    <property type="match status" value="1"/>
</dbReference>
<dbReference type="PANTHER" id="PTHR34404">
    <property type="entry name" value="REGULATORY PROTEIN, FMDB FAMILY"/>
    <property type="match status" value="1"/>
</dbReference>
<reference evidence="1 2" key="1">
    <citation type="journal article" date="2010" name="Stand. Genomic Sci.">
        <title>Complete genome sequence of Meiothermus silvanus type strain (VI-R2).</title>
        <authorList>
            <person name="Sikorski J."/>
            <person name="Tindall B.J."/>
            <person name="Lowry S."/>
            <person name="Lucas S."/>
            <person name="Nolan M."/>
            <person name="Copeland A."/>
            <person name="Glavina Del Rio T."/>
            <person name="Tice H."/>
            <person name="Cheng J.F."/>
            <person name="Han C."/>
            <person name="Pitluck S."/>
            <person name="Liolios K."/>
            <person name="Ivanova N."/>
            <person name="Mavromatis K."/>
            <person name="Mikhailova N."/>
            <person name="Pati A."/>
            <person name="Goodwin L."/>
            <person name="Chen A."/>
            <person name="Palaniappan K."/>
            <person name="Land M."/>
            <person name="Hauser L."/>
            <person name="Chang Y.J."/>
            <person name="Jeffries C.D."/>
            <person name="Rohde M."/>
            <person name="Goker M."/>
            <person name="Woyke T."/>
            <person name="Bristow J."/>
            <person name="Eisen J.A."/>
            <person name="Markowitz V."/>
            <person name="Hugenholtz P."/>
            <person name="Kyrpides N.C."/>
            <person name="Klenk H.P."/>
            <person name="Lapidus A."/>
        </authorList>
    </citation>
    <scope>NUCLEOTIDE SEQUENCE [LARGE SCALE GENOMIC DNA]</scope>
    <source>
        <strain evidence="2">ATCC 700542 / DSM 9946 / VI-R2</strain>
    </source>
</reference>
<name>D7BAU7_ALLS1</name>